<dbReference type="InterPro" id="IPR036390">
    <property type="entry name" value="WH_DNA-bd_sf"/>
</dbReference>
<evidence type="ECO:0000313" key="6">
    <source>
        <dbReference type="Proteomes" id="UP000306628"/>
    </source>
</evidence>
<dbReference type="Gene3D" id="1.20.120.530">
    <property type="entry name" value="GntR ligand-binding domain-like"/>
    <property type="match status" value="1"/>
</dbReference>
<protein>
    <submittedName>
        <fullName evidence="5">GntR family transcriptional regulator</fullName>
    </submittedName>
</protein>
<proteinExistence type="predicted"/>
<dbReference type="PANTHER" id="PTHR43537">
    <property type="entry name" value="TRANSCRIPTIONAL REGULATOR, GNTR FAMILY"/>
    <property type="match status" value="1"/>
</dbReference>
<dbReference type="InterPro" id="IPR000524">
    <property type="entry name" value="Tscrpt_reg_HTH_GntR"/>
</dbReference>
<evidence type="ECO:0000259" key="4">
    <source>
        <dbReference type="PROSITE" id="PS50949"/>
    </source>
</evidence>
<dbReference type="EMBL" id="VCKX01000241">
    <property type="protein sequence ID" value="TMR24375.1"/>
    <property type="molecule type" value="Genomic_DNA"/>
</dbReference>
<dbReference type="OrthoDB" id="4532751at2"/>
<evidence type="ECO:0000256" key="2">
    <source>
        <dbReference type="ARBA" id="ARBA00023125"/>
    </source>
</evidence>
<dbReference type="SMART" id="SM00895">
    <property type="entry name" value="FCD"/>
    <property type="match status" value="1"/>
</dbReference>
<organism evidence="5 6">
    <name type="scientific">Nonomuraea zeae</name>
    <dbReference type="NCBI Taxonomy" id="1642303"/>
    <lineage>
        <taxon>Bacteria</taxon>
        <taxon>Bacillati</taxon>
        <taxon>Actinomycetota</taxon>
        <taxon>Actinomycetes</taxon>
        <taxon>Streptosporangiales</taxon>
        <taxon>Streptosporangiaceae</taxon>
        <taxon>Nonomuraea</taxon>
    </lineage>
</organism>
<gene>
    <name evidence="5" type="ORF">ETD85_46640</name>
</gene>
<sequence>MAHQRLLPRSGRMPGRVRLRTGGGAVNDGSRITFAGLGGEVTDRLREDILAGRYKDGDHLTERDLAERFGLSRGPIRDALRQLQGEGLVQLIPRRGARVATLSKIDAAQVIEIRQALEPVAVRFLLAHGDPGRLAALNDILRQMQKAAEDNDWAALVTIDMDFHETVYRLAGSPLLMRTWESLRVPLLQTFRMHRQFYESGAHVYQTHRHFFDALASGDLSRAEQAAREHVVDLRDDLLEHLDHHAEPR</sequence>
<dbReference type="SUPFAM" id="SSF48008">
    <property type="entry name" value="GntR ligand-binding domain-like"/>
    <property type="match status" value="1"/>
</dbReference>
<dbReference type="Proteomes" id="UP000306628">
    <property type="component" value="Unassembled WGS sequence"/>
</dbReference>
<dbReference type="InterPro" id="IPR008920">
    <property type="entry name" value="TF_FadR/GntR_C"/>
</dbReference>
<name>A0A5S4FUD4_9ACTN</name>
<dbReference type="Gene3D" id="1.10.10.10">
    <property type="entry name" value="Winged helix-like DNA-binding domain superfamily/Winged helix DNA-binding domain"/>
    <property type="match status" value="1"/>
</dbReference>
<dbReference type="PANTHER" id="PTHR43537:SF24">
    <property type="entry name" value="GLUCONATE OPERON TRANSCRIPTIONAL REPRESSOR"/>
    <property type="match status" value="1"/>
</dbReference>
<evidence type="ECO:0000313" key="5">
    <source>
        <dbReference type="EMBL" id="TMR24375.1"/>
    </source>
</evidence>
<evidence type="ECO:0000256" key="1">
    <source>
        <dbReference type="ARBA" id="ARBA00023015"/>
    </source>
</evidence>
<comment type="caution">
    <text evidence="5">The sequence shown here is derived from an EMBL/GenBank/DDBJ whole genome shotgun (WGS) entry which is preliminary data.</text>
</comment>
<dbReference type="CDD" id="cd07377">
    <property type="entry name" value="WHTH_GntR"/>
    <property type="match status" value="1"/>
</dbReference>
<dbReference type="InterPro" id="IPR036388">
    <property type="entry name" value="WH-like_DNA-bd_sf"/>
</dbReference>
<dbReference type="GO" id="GO:0003700">
    <property type="term" value="F:DNA-binding transcription factor activity"/>
    <property type="evidence" value="ECO:0007669"/>
    <property type="project" value="InterPro"/>
</dbReference>
<keyword evidence="6" id="KW-1185">Reference proteome</keyword>
<feature type="domain" description="HTH gntR-type" evidence="4">
    <location>
        <begin position="35"/>
        <end position="102"/>
    </location>
</feature>
<dbReference type="GO" id="GO:0003677">
    <property type="term" value="F:DNA binding"/>
    <property type="evidence" value="ECO:0007669"/>
    <property type="project" value="UniProtKB-KW"/>
</dbReference>
<dbReference type="Pfam" id="PF00392">
    <property type="entry name" value="GntR"/>
    <property type="match status" value="1"/>
</dbReference>
<dbReference type="Pfam" id="PF07729">
    <property type="entry name" value="FCD"/>
    <property type="match status" value="1"/>
</dbReference>
<dbReference type="AlphaFoldDB" id="A0A5S4FUD4"/>
<keyword evidence="1" id="KW-0805">Transcription regulation</keyword>
<dbReference type="PRINTS" id="PR00035">
    <property type="entry name" value="HTHGNTR"/>
</dbReference>
<dbReference type="InterPro" id="IPR011711">
    <property type="entry name" value="GntR_C"/>
</dbReference>
<dbReference type="SUPFAM" id="SSF46785">
    <property type="entry name" value="Winged helix' DNA-binding domain"/>
    <property type="match status" value="1"/>
</dbReference>
<keyword evidence="2" id="KW-0238">DNA-binding</keyword>
<keyword evidence="3" id="KW-0804">Transcription</keyword>
<reference evidence="5 6" key="1">
    <citation type="submission" date="2019-05" db="EMBL/GenBank/DDBJ databases">
        <title>Draft genome sequence of Nonomuraea zeae DSM 100528.</title>
        <authorList>
            <person name="Saricaoglu S."/>
            <person name="Isik K."/>
        </authorList>
    </citation>
    <scope>NUCLEOTIDE SEQUENCE [LARGE SCALE GENOMIC DNA]</scope>
    <source>
        <strain evidence="5 6">DSM 100528</strain>
    </source>
</reference>
<dbReference type="PROSITE" id="PS50949">
    <property type="entry name" value="HTH_GNTR"/>
    <property type="match status" value="1"/>
</dbReference>
<accession>A0A5S4FUD4</accession>
<evidence type="ECO:0000256" key="3">
    <source>
        <dbReference type="ARBA" id="ARBA00023163"/>
    </source>
</evidence>
<dbReference type="SMART" id="SM00345">
    <property type="entry name" value="HTH_GNTR"/>
    <property type="match status" value="1"/>
</dbReference>